<organism evidence="2 3">
    <name type="scientific">Streptomyces netropsis</name>
    <name type="common">Streptoverticillium netropsis</name>
    <dbReference type="NCBI Taxonomy" id="55404"/>
    <lineage>
        <taxon>Bacteria</taxon>
        <taxon>Bacillati</taxon>
        <taxon>Actinomycetota</taxon>
        <taxon>Actinomycetes</taxon>
        <taxon>Kitasatosporales</taxon>
        <taxon>Streptomycetaceae</taxon>
        <taxon>Streptomyces</taxon>
    </lineage>
</organism>
<reference evidence="2 3" key="1">
    <citation type="submission" date="2020-08" db="EMBL/GenBank/DDBJ databases">
        <title>Genomic Encyclopedia of Type Strains, Phase III (KMG-III): the genomes of soil and plant-associated and newly described type strains.</title>
        <authorList>
            <person name="Whitman W."/>
        </authorList>
    </citation>
    <scope>NUCLEOTIDE SEQUENCE [LARGE SCALE GENOMIC DNA]</scope>
    <source>
        <strain evidence="2 3">CECT 3265</strain>
    </source>
</reference>
<accession>A0A7W7LFY1</accession>
<feature type="region of interest" description="Disordered" evidence="1">
    <location>
        <begin position="97"/>
        <end position="117"/>
    </location>
</feature>
<proteinExistence type="predicted"/>
<name>A0A7W7LFY1_STRNE</name>
<keyword evidence="3" id="KW-1185">Reference proteome</keyword>
<protein>
    <submittedName>
        <fullName evidence="2">Uncharacterized protein</fullName>
    </submittedName>
</protein>
<sequence length="253" mass="25551">MPRAPTAVAAVARRVRVSPLLDGTPGTPIGLLWVDFWSLSVHFPDGWGPGAGRHGTPRDRAGDHDPALALPPPVPQGQPDGVLAAAPACPSAAPGVPCAPGASRAPAGSRRHPDRKEIGSSGCVHDGFLAAARPGAAGRVPPPGPAARPTVPGGAREEPPFRRLSKAAGRAGSGVVSSPGAPQVPAAPADSGLVCDGRTAPFQGRTGAVGAYGFGQLAAPERPVPPRHPDRLRPRPAVRTSPGPCRTSLRPAR</sequence>
<feature type="region of interest" description="Disordered" evidence="1">
    <location>
        <begin position="134"/>
        <end position="192"/>
    </location>
</feature>
<dbReference type="Proteomes" id="UP000556436">
    <property type="component" value="Unassembled WGS sequence"/>
</dbReference>
<evidence type="ECO:0000256" key="1">
    <source>
        <dbReference type="SAM" id="MobiDB-lite"/>
    </source>
</evidence>
<comment type="caution">
    <text evidence="2">The sequence shown here is derived from an EMBL/GenBank/DDBJ whole genome shotgun (WGS) entry which is preliminary data.</text>
</comment>
<dbReference type="EMBL" id="JACHJG010000013">
    <property type="protein sequence ID" value="MBB4889500.1"/>
    <property type="molecule type" value="Genomic_DNA"/>
</dbReference>
<evidence type="ECO:0000313" key="3">
    <source>
        <dbReference type="Proteomes" id="UP000556436"/>
    </source>
</evidence>
<feature type="region of interest" description="Disordered" evidence="1">
    <location>
        <begin position="217"/>
        <end position="253"/>
    </location>
</feature>
<gene>
    <name evidence="2" type="ORF">FHS38_005575</name>
</gene>
<dbReference type="AlphaFoldDB" id="A0A7W7LFY1"/>
<evidence type="ECO:0000313" key="2">
    <source>
        <dbReference type="EMBL" id="MBB4889500.1"/>
    </source>
</evidence>